<organism evidence="8 9">
    <name type="scientific">Bianquea renquensis</name>
    <dbReference type="NCBI Taxonomy" id="2763661"/>
    <lineage>
        <taxon>Bacteria</taxon>
        <taxon>Bacillati</taxon>
        <taxon>Bacillota</taxon>
        <taxon>Clostridia</taxon>
        <taxon>Eubacteriales</taxon>
        <taxon>Bianqueaceae</taxon>
        <taxon>Bianquea</taxon>
    </lineage>
</organism>
<comment type="cofactor">
    <cofactor evidence="1">
        <name>[4Fe-4S] cluster</name>
        <dbReference type="ChEBI" id="CHEBI:49883"/>
    </cofactor>
</comment>
<dbReference type="SUPFAM" id="SSF102114">
    <property type="entry name" value="Radical SAM enzymes"/>
    <property type="match status" value="1"/>
</dbReference>
<dbReference type="InterPro" id="IPR006638">
    <property type="entry name" value="Elp3/MiaA/NifB-like_rSAM"/>
</dbReference>
<feature type="domain" description="Radical SAM core" evidence="7">
    <location>
        <begin position="17"/>
        <end position="260"/>
    </location>
</feature>
<dbReference type="SFLD" id="SFLDS00029">
    <property type="entry name" value="Radical_SAM"/>
    <property type="match status" value="2"/>
</dbReference>
<name>A0A926DSK5_9FIRM</name>
<dbReference type="PROSITE" id="PS51918">
    <property type="entry name" value="RADICAL_SAM"/>
    <property type="match status" value="1"/>
</dbReference>
<dbReference type="Pfam" id="PF16199">
    <property type="entry name" value="Radical_SAM_C"/>
    <property type="match status" value="1"/>
</dbReference>
<reference evidence="8" key="1">
    <citation type="submission" date="2020-08" db="EMBL/GenBank/DDBJ databases">
        <title>Genome public.</title>
        <authorList>
            <person name="Liu C."/>
            <person name="Sun Q."/>
        </authorList>
    </citation>
    <scope>NUCLEOTIDE SEQUENCE</scope>
    <source>
        <strain evidence="8">NSJ-32</strain>
    </source>
</reference>
<dbReference type="InterPro" id="IPR039661">
    <property type="entry name" value="ELP3"/>
</dbReference>
<dbReference type="NCBIfam" id="TIGR01212">
    <property type="entry name" value="TIGR01212 family radical SAM protein"/>
    <property type="match status" value="1"/>
</dbReference>
<dbReference type="GO" id="GO:0051539">
    <property type="term" value="F:4 iron, 4 sulfur cluster binding"/>
    <property type="evidence" value="ECO:0007669"/>
    <property type="project" value="UniProtKB-KW"/>
</dbReference>
<evidence type="ECO:0000256" key="5">
    <source>
        <dbReference type="ARBA" id="ARBA00023004"/>
    </source>
</evidence>
<dbReference type="Pfam" id="PF04055">
    <property type="entry name" value="Radical_SAM"/>
    <property type="match status" value="1"/>
</dbReference>
<dbReference type="SFLD" id="SFLDG01086">
    <property type="entry name" value="elongater_protein-like"/>
    <property type="match status" value="1"/>
</dbReference>
<proteinExistence type="predicted"/>
<dbReference type="RefSeq" id="WP_177715191.1">
    <property type="nucleotide sequence ID" value="NZ_JACRSQ010000006.1"/>
</dbReference>
<evidence type="ECO:0000259" key="7">
    <source>
        <dbReference type="PROSITE" id="PS51918"/>
    </source>
</evidence>
<dbReference type="PANTHER" id="PTHR11135:SF1">
    <property type="entry name" value="PROTEIN YHCC"/>
    <property type="match status" value="1"/>
</dbReference>
<dbReference type="InterPro" id="IPR023404">
    <property type="entry name" value="rSAM_horseshoe"/>
</dbReference>
<keyword evidence="6" id="KW-0411">Iron-sulfur</keyword>
<keyword evidence="2" id="KW-0004">4Fe-4S</keyword>
<evidence type="ECO:0000256" key="1">
    <source>
        <dbReference type="ARBA" id="ARBA00001966"/>
    </source>
</evidence>
<dbReference type="SFLD" id="SFLDG01091">
    <property type="entry name" value="uncharacterized_CHP01210-like"/>
    <property type="match status" value="1"/>
</dbReference>
<accession>A0A926DSK5</accession>
<keyword evidence="4" id="KW-0479">Metal-binding</keyword>
<evidence type="ECO:0000313" key="9">
    <source>
        <dbReference type="Proteomes" id="UP000657006"/>
    </source>
</evidence>
<evidence type="ECO:0000256" key="6">
    <source>
        <dbReference type="ARBA" id="ARBA00023014"/>
    </source>
</evidence>
<dbReference type="Gene3D" id="3.80.30.20">
    <property type="entry name" value="tm_1862 like domain"/>
    <property type="match status" value="1"/>
</dbReference>
<dbReference type="InterPro" id="IPR058240">
    <property type="entry name" value="rSAM_sf"/>
</dbReference>
<keyword evidence="9" id="KW-1185">Reference proteome</keyword>
<dbReference type="InterPro" id="IPR007197">
    <property type="entry name" value="rSAM"/>
</dbReference>
<dbReference type="EMBL" id="JACRSQ010000006">
    <property type="protein sequence ID" value="MBC8542992.1"/>
    <property type="molecule type" value="Genomic_DNA"/>
</dbReference>
<evidence type="ECO:0000256" key="4">
    <source>
        <dbReference type="ARBA" id="ARBA00022723"/>
    </source>
</evidence>
<gene>
    <name evidence="8" type="ORF">H8730_05490</name>
</gene>
<dbReference type="Proteomes" id="UP000657006">
    <property type="component" value="Unassembled WGS sequence"/>
</dbReference>
<dbReference type="AlphaFoldDB" id="A0A926DSK5"/>
<evidence type="ECO:0000256" key="2">
    <source>
        <dbReference type="ARBA" id="ARBA00022485"/>
    </source>
</evidence>
<sequence>MIVIHTIYTANQYFQDCFGQKVYKIAIDAGLTCPNRDGTAGYGGCTFCSAGGSGEFAQRWDGTPASISAQLEQGAARLRQKYKGNAYIAYFQSFTNTYAPVEILEALYRPVLAHPSIVGLAIATRPDCLPDDVIRLLRDLALQKPIFLELGLQTVHEATARRIHRGYSLDLFEDTWARLQGLPFHKIIHVILGLPGETMQDMLDTVDYVVRIRADGIKLALLHVLKGTPLAADYEAGTLPLLSREAYIDIAARCLSRIPPSMVVHRITGDGPRSLLLAPLWSTDKKAIRNHILRRLSEIT</sequence>
<comment type="caution">
    <text evidence="8">The sequence shown here is derived from an EMBL/GenBank/DDBJ whole genome shotgun (WGS) entry which is preliminary data.</text>
</comment>
<dbReference type="SMART" id="SM00729">
    <property type="entry name" value="Elp3"/>
    <property type="match status" value="1"/>
</dbReference>
<keyword evidence="5" id="KW-0408">Iron</keyword>
<dbReference type="GO" id="GO:0046872">
    <property type="term" value="F:metal ion binding"/>
    <property type="evidence" value="ECO:0007669"/>
    <property type="project" value="UniProtKB-KW"/>
</dbReference>
<dbReference type="InterPro" id="IPR005911">
    <property type="entry name" value="YhcC-like"/>
</dbReference>
<protein>
    <submittedName>
        <fullName evidence="8">TIGR01212 family radical SAM protein</fullName>
    </submittedName>
</protein>
<evidence type="ECO:0000313" key="8">
    <source>
        <dbReference type="EMBL" id="MBC8542992.1"/>
    </source>
</evidence>
<evidence type="ECO:0000256" key="3">
    <source>
        <dbReference type="ARBA" id="ARBA00022691"/>
    </source>
</evidence>
<dbReference type="GO" id="GO:0003824">
    <property type="term" value="F:catalytic activity"/>
    <property type="evidence" value="ECO:0007669"/>
    <property type="project" value="InterPro"/>
</dbReference>
<dbReference type="InterPro" id="IPR032432">
    <property type="entry name" value="Radical_SAM_C"/>
</dbReference>
<keyword evidence="3" id="KW-0949">S-adenosyl-L-methionine</keyword>
<dbReference type="PANTHER" id="PTHR11135">
    <property type="entry name" value="HISTONE ACETYLTRANSFERASE-RELATED"/>
    <property type="match status" value="1"/>
</dbReference>